<comment type="subunit">
    <text evidence="5">NDH-1 is composed of 14 different subunits. Subunits NuoA, H, J, K, L, M, N constitute the membrane sector of the complex.</text>
</comment>
<feature type="transmembrane region" description="Helical" evidence="5">
    <location>
        <begin position="325"/>
        <end position="350"/>
    </location>
</feature>
<evidence type="ECO:0000313" key="8">
    <source>
        <dbReference type="EMBL" id="QQG66137.1"/>
    </source>
</evidence>
<evidence type="ECO:0000256" key="4">
    <source>
        <dbReference type="ARBA" id="ARBA00023136"/>
    </source>
</evidence>
<accession>A0A7T5VE81</accession>
<evidence type="ECO:0000256" key="2">
    <source>
        <dbReference type="ARBA" id="ARBA00022692"/>
    </source>
</evidence>
<feature type="transmembrane region" description="Helical" evidence="5">
    <location>
        <begin position="160"/>
        <end position="181"/>
    </location>
</feature>
<dbReference type="AlphaFoldDB" id="A0A7T5VE81"/>
<dbReference type="KEGG" id="dog:HP555_09780"/>
<evidence type="ECO:0000256" key="5">
    <source>
        <dbReference type="HAMAP-Rule" id="MF_00445"/>
    </source>
</evidence>
<keyword evidence="5" id="KW-0830">Ubiquinone</keyword>
<comment type="similarity">
    <text evidence="5">Belongs to the complex I subunit 2 family.</text>
</comment>
<dbReference type="InterPro" id="IPR001750">
    <property type="entry name" value="ND/Mrp_TM"/>
</dbReference>
<keyword evidence="5" id="KW-0874">Quinone</keyword>
<comment type="function">
    <text evidence="5">NDH-1 shuttles electrons from NADH, via FMN and iron-sulfur (Fe-S) centers, to quinones in the respiratory chain. The immediate electron acceptor for the enzyme in this species is believed to be ubiquinone. Couples the redox reaction to proton translocation (for every two electrons transferred, four hydrogen ions are translocated across the cytoplasmic membrane), and thus conserves the redox energy in a proton gradient.</text>
</comment>
<dbReference type="EMBL" id="CP054140">
    <property type="protein sequence ID" value="QQG66137.1"/>
    <property type="molecule type" value="Genomic_DNA"/>
</dbReference>
<dbReference type="GO" id="GO:0012505">
    <property type="term" value="C:endomembrane system"/>
    <property type="evidence" value="ECO:0007669"/>
    <property type="project" value="UniProtKB-SubCell"/>
</dbReference>
<evidence type="ECO:0000256" key="3">
    <source>
        <dbReference type="ARBA" id="ARBA00022989"/>
    </source>
</evidence>
<dbReference type="InterPro" id="IPR010096">
    <property type="entry name" value="NADH-Q_OxRdtase_suN/2"/>
</dbReference>
<keyword evidence="5" id="KW-0520">NAD</keyword>
<dbReference type="EC" id="7.1.1.-" evidence="5"/>
<feature type="transmembrane region" description="Helical" evidence="5">
    <location>
        <begin position="371"/>
        <end position="393"/>
    </location>
</feature>
<keyword evidence="5" id="KW-1003">Cell membrane</keyword>
<keyword evidence="3 5" id="KW-1133">Transmembrane helix</keyword>
<keyword evidence="2 5" id="KW-0812">Transmembrane</keyword>
<protein>
    <recommendedName>
        <fullName evidence="5">NADH-quinone oxidoreductase subunit N</fullName>
        <ecNumber evidence="5">7.1.1.-</ecNumber>
    </recommendedName>
    <alternativeName>
        <fullName evidence="5">NADH dehydrogenase I subunit N</fullName>
    </alternativeName>
    <alternativeName>
        <fullName evidence="5">NDH-1 subunit N</fullName>
    </alternativeName>
</protein>
<feature type="transmembrane region" description="Helical" evidence="5">
    <location>
        <begin position="272"/>
        <end position="294"/>
    </location>
</feature>
<reference evidence="8 9" key="1">
    <citation type="submission" date="2020-05" db="EMBL/GenBank/DDBJ databases">
        <title>Complete genome of Desulfobulbus oligotrophicus.</title>
        <authorList>
            <person name="Podar M."/>
        </authorList>
    </citation>
    <scope>NUCLEOTIDE SEQUENCE [LARGE SCALE GENOMIC DNA]</scope>
    <source>
        <strain evidence="8 9">Prop6</strain>
    </source>
</reference>
<feature type="transmembrane region" description="Helical" evidence="5">
    <location>
        <begin position="106"/>
        <end position="123"/>
    </location>
</feature>
<keyword evidence="5" id="KW-0813">Transport</keyword>
<feature type="transmembrane region" description="Helical" evidence="5">
    <location>
        <begin position="201"/>
        <end position="229"/>
    </location>
</feature>
<feature type="transmembrane region" description="Helical" evidence="5">
    <location>
        <begin position="405"/>
        <end position="426"/>
    </location>
</feature>
<feature type="transmembrane region" description="Helical" evidence="5">
    <location>
        <begin position="447"/>
        <end position="466"/>
    </location>
</feature>
<dbReference type="HAMAP" id="MF_00445">
    <property type="entry name" value="NDH1_NuoN_1"/>
    <property type="match status" value="1"/>
</dbReference>
<dbReference type="GO" id="GO:0008137">
    <property type="term" value="F:NADH dehydrogenase (ubiquinone) activity"/>
    <property type="evidence" value="ECO:0007669"/>
    <property type="project" value="InterPro"/>
</dbReference>
<feature type="transmembrane region" description="Helical" evidence="5">
    <location>
        <begin position="12"/>
        <end position="34"/>
    </location>
</feature>
<dbReference type="GO" id="GO:0042773">
    <property type="term" value="P:ATP synthesis coupled electron transport"/>
    <property type="evidence" value="ECO:0007669"/>
    <property type="project" value="InterPro"/>
</dbReference>
<keyword evidence="4 5" id="KW-0472">Membrane</keyword>
<evidence type="ECO:0000259" key="7">
    <source>
        <dbReference type="Pfam" id="PF00361"/>
    </source>
</evidence>
<keyword evidence="9" id="KW-1185">Reference proteome</keyword>
<evidence type="ECO:0000256" key="1">
    <source>
        <dbReference type="ARBA" id="ARBA00004127"/>
    </source>
</evidence>
<dbReference type="RefSeq" id="WP_199261979.1">
    <property type="nucleotide sequence ID" value="NZ_CP054140.1"/>
</dbReference>
<dbReference type="PANTHER" id="PTHR22773">
    <property type="entry name" value="NADH DEHYDROGENASE"/>
    <property type="match status" value="1"/>
</dbReference>
<feature type="transmembrane region" description="Helical" evidence="5">
    <location>
        <begin position="72"/>
        <end position="94"/>
    </location>
</feature>
<evidence type="ECO:0000256" key="6">
    <source>
        <dbReference type="RuleBase" id="RU000320"/>
    </source>
</evidence>
<gene>
    <name evidence="5" type="primary">nuoN</name>
    <name evidence="8" type="ORF">HP555_09780</name>
</gene>
<feature type="domain" description="NADH:quinone oxidoreductase/Mrp antiporter transmembrane" evidence="7">
    <location>
        <begin position="125"/>
        <end position="419"/>
    </location>
</feature>
<dbReference type="GO" id="GO:0005886">
    <property type="term" value="C:plasma membrane"/>
    <property type="evidence" value="ECO:0007669"/>
    <property type="project" value="UniProtKB-SubCell"/>
</dbReference>
<dbReference type="Pfam" id="PF00361">
    <property type="entry name" value="Proton_antipo_M"/>
    <property type="match status" value="1"/>
</dbReference>
<dbReference type="Proteomes" id="UP000596092">
    <property type="component" value="Chromosome"/>
</dbReference>
<feature type="transmembrane region" description="Helical" evidence="5">
    <location>
        <begin position="241"/>
        <end position="266"/>
    </location>
</feature>
<evidence type="ECO:0000313" key="9">
    <source>
        <dbReference type="Proteomes" id="UP000596092"/>
    </source>
</evidence>
<organism evidence="8 9">
    <name type="scientific">Desulfobulbus oligotrophicus</name>
    <dbReference type="NCBI Taxonomy" id="1909699"/>
    <lineage>
        <taxon>Bacteria</taxon>
        <taxon>Pseudomonadati</taxon>
        <taxon>Thermodesulfobacteriota</taxon>
        <taxon>Desulfobulbia</taxon>
        <taxon>Desulfobulbales</taxon>
        <taxon>Desulfobulbaceae</taxon>
        <taxon>Desulfobulbus</taxon>
    </lineage>
</organism>
<feature type="transmembrane region" description="Helical" evidence="5">
    <location>
        <begin position="301"/>
        <end position="319"/>
    </location>
</feature>
<dbReference type="GO" id="GO:0050136">
    <property type="term" value="F:NADH dehydrogenase (quinone) (non-electrogenic) activity"/>
    <property type="evidence" value="ECO:0007669"/>
    <property type="project" value="UniProtKB-UniRule"/>
</dbReference>
<feature type="transmembrane region" description="Helical" evidence="5">
    <location>
        <begin position="41"/>
        <end position="60"/>
    </location>
</feature>
<feature type="transmembrane region" description="Helical" evidence="5">
    <location>
        <begin position="129"/>
        <end position="148"/>
    </location>
</feature>
<comment type="subcellular location">
    <subcellularLocation>
        <location evidence="5">Cell membrane</location>
        <topology evidence="5">Multi-pass membrane protein</topology>
    </subcellularLocation>
    <subcellularLocation>
        <location evidence="1">Endomembrane system</location>
        <topology evidence="1">Multi-pass membrane protein</topology>
    </subcellularLocation>
    <subcellularLocation>
        <location evidence="6">Membrane</location>
        <topology evidence="6">Multi-pass membrane protein</topology>
    </subcellularLocation>
</comment>
<proteinExistence type="inferred from homology"/>
<name>A0A7T5VE81_9BACT</name>
<sequence length="482" mass="51412">MIVPAAIDWSVIVPILPELLLVGVAILLIGLDLFLPNEHQLLPWLTIVGSLAALIMVLGARPTAGFGGMFLLDGYAVVFKTICLATVIVIALMSEQFRNLIRMRQGEYYSLLMLSLVGMLLMASAGDLMVLYLGLELMALPVYALVGLHKRGQWTSEAAVKYFLTGGFASALLLFGMSLLYGLTGTTEISRIAEVISSGQLAGSSAMLAALGLCLVGCCFKVAVAPFHFWTPDVYEGAPTIITAFMSVAPKAAGFALFGRIFFFGLPHLHDHWGPILACLALLTMAVGNITALCQHNLKRMLAYSSVAHAGYAVLGLLAGTAEGIAATMTYLVIYLFMNLGAFAILMLLTSADGSGDTLDDCRGLATRHPLAAAMMLVFLFSLTGIPPTGGFIGKFYLLKSAFMAGYTLTVVGAVLFSAISAYFYLRVVRYMYMNEPVQHSSLTVSHGMHAALVLCVLGVLGTGIFPGSLLNWTVTLLTGFL</sequence>
<dbReference type="NCBIfam" id="TIGR01770">
    <property type="entry name" value="NDH_I_N"/>
    <property type="match status" value="1"/>
</dbReference>
<comment type="catalytic activity">
    <reaction evidence="5">
        <text>a quinone + NADH + 5 H(+)(in) = a quinol + NAD(+) + 4 H(+)(out)</text>
        <dbReference type="Rhea" id="RHEA:57888"/>
        <dbReference type="ChEBI" id="CHEBI:15378"/>
        <dbReference type="ChEBI" id="CHEBI:24646"/>
        <dbReference type="ChEBI" id="CHEBI:57540"/>
        <dbReference type="ChEBI" id="CHEBI:57945"/>
        <dbReference type="ChEBI" id="CHEBI:132124"/>
    </reaction>
</comment>
<keyword evidence="5" id="KW-1278">Translocase</keyword>
<dbReference type="GO" id="GO:0048038">
    <property type="term" value="F:quinone binding"/>
    <property type="evidence" value="ECO:0007669"/>
    <property type="project" value="UniProtKB-KW"/>
</dbReference>